<organism evidence="2 3">
    <name type="scientific">Pseudomonas fluorescens LMG 5329</name>
    <dbReference type="NCBI Taxonomy" id="1324332"/>
    <lineage>
        <taxon>Bacteria</taxon>
        <taxon>Pseudomonadati</taxon>
        <taxon>Pseudomonadota</taxon>
        <taxon>Gammaproteobacteria</taxon>
        <taxon>Pseudomonadales</taxon>
        <taxon>Pseudomonadaceae</taxon>
        <taxon>Pseudomonas</taxon>
    </lineage>
</organism>
<evidence type="ECO:0000256" key="1">
    <source>
        <dbReference type="SAM" id="MobiDB-lite"/>
    </source>
</evidence>
<name>A0A0A1Z0S9_PSEFL</name>
<proteinExistence type="predicted"/>
<evidence type="ECO:0000313" key="3">
    <source>
        <dbReference type="Proteomes" id="UP000030060"/>
    </source>
</evidence>
<reference evidence="2 3" key="1">
    <citation type="journal article" date="2013" name="Genome Announc.">
        <title>Draft Genome Sequence of Pseudomonas fluorescens LMG 5329, a White Line-Inducing Principle-Producing Bioindicator for the Mushroom Pathogen Pseudomonas tolaasii.</title>
        <authorList>
            <person name="Ghequire M.G."/>
            <person name="Rokni-Zadeh H."/>
            <person name="Zarrineh P."/>
            <person name="De Mot R."/>
        </authorList>
    </citation>
    <scope>NUCLEOTIDE SEQUENCE [LARGE SCALE GENOMIC DNA]</scope>
    <source>
        <strain evidence="2 3">LMG 5329</strain>
    </source>
</reference>
<dbReference type="Proteomes" id="UP000030060">
    <property type="component" value="Unassembled WGS sequence"/>
</dbReference>
<evidence type="ECO:0000313" key="2">
    <source>
        <dbReference type="EMBL" id="KGE66332.1"/>
    </source>
</evidence>
<gene>
    <name evidence="2" type="ORF">K814_0119510</name>
</gene>
<dbReference type="OrthoDB" id="9813122at2"/>
<protein>
    <submittedName>
        <fullName evidence="2">Uncharacterized protein</fullName>
    </submittedName>
</protein>
<sequence>MTPCTTQHQPGADLAQVMGLDMAVLCQLTSDRYFQQVSTAVILKAIDEFAPDHVTQLAKLTKGDIVNEAERLNDDTGRMPVIFRAEGPQQTEQDVTTQADEEATEEAAAMRA</sequence>
<comment type="caution">
    <text evidence="2">The sequence shown here is derived from an EMBL/GenBank/DDBJ whole genome shotgun (WGS) entry which is preliminary data.</text>
</comment>
<dbReference type="EMBL" id="ASGY01000144">
    <property type="protein sequence ID" value="KGE66332.1"/>
    <property type="molecule type" value="Genomic_DNA"/>
</dbReference>
<feature type="region of interest" description="Disordered" evidence="1">
    <location>
        <begin position="85"/>
        <end position="112"/>
    </location>
</feature>
<dbReference type="AlphaFoldDB" id="A0A0A1Z0S9"/>
<dbReference type="RefSeq" id="WP_038848053.1">
    <property type="nucleotide sequence ID" value="NZ_ASGY01000144.1"/>
</dbReference>
<accession>A0A0A1Z0S9</accession>